<sequence length="99" mass="12074">MLLRFARTLIVGLYGARDGTMQLWHFMCLLFFCTKHLYNNNLYIIYFKSFCSMPCLDTLDGILWTLRRYCIGWSKDRQLDRNTCVQIWQHYYESIRQKI</sequence>
<reference evidence="1" key="1">
    <citation type="submission" date="2021-05" db="EMBL/GenBank/DDBJ databases">
        <authorList>
            <person name="Alioto T."/>
            <person name="Alioto T."/>
            <person name="Gomez Garrido J."/>
        </authorList>
    </citation>
    <scope>NUCLEOTIDE SEQUENCE</scope>
</reference>
<evidence type="ECO:0000313" key="1">
    <source>
        <dbReference type="EMBL" id="CAG6786601.1"/>
    </source>
</evidence>
<accession>A0A8D9BM53</accession>
<dbReference type="EMBL" id="HBUF01648942">
    <property type="protein sequence ID" value="CAG6786601.1"/>
    <property type="molecule type" value="Transcribed_RNA"/>
</dbReference>
<organism evidence="1">
    <name type="scientific">Cacopsylla melanoneura</name>
    <dbReference type="NCBI Taxonomy" id="428564"/>
    <lineage>
        <taxon>Eukaryota</taxon>
        <taxon>Metazoa</taxon>
        <taxon>Ecdysozoa</taxon>
        <taxon>Arthropoda</taxon>
        <taxon>Hexapoda</taxon>
        <taxon>Insecta</taxon>
        <taxon>Pterygota</taxon>
        <taxon>Neoptera</taxon>
        <taxon>Paraneoptera</taxon>
        <taxon>Hemiptera</taxon>
        <taxon>Sternorrhyncha</taxon>
        <taxon>Psylloidea</taxon>
        <taxon>Psyllidae</taxon>
        <taxon>Psyllinae</taxon>
        <taxon>Cacopsylla</taxon>
    </lineage>
</organism>
<name>A0A8D9BM53_9HEMI</name>
<dbReference type="AlphaFoldDB" id="A0A8D9BM53"/>
<protein>
    <submittedName>
        <fullName evidence="1">Uncharacterized protein</fullName>
    </submittedName>
</protein>
<proteinExistence type="predicted"/>